<dbReference type="Proteomes" id="UP000223749">
    <property type="component" value="Chromosome"/>
</dbReference>
<reference evidence="1 2" key="1">
    <citation type="submission" date="2017-10" db="EMBL/GenBank/DDBJ databases">
        <title>Whole genome of Pedobacter ginsengisoli T01R-27 isolated from tomato rhizosphere.</title>
        <authorList>
            <person name="Weon H.-Y."/>
            <person name="Lee S.A."/>
            <person name="Sang M.K."/>
            <person name="Song J."/>
        </authorList>
    </citation>
    <scope>NUCLEOTIDE SEQUENCE [LARGE SCALE GENOMIC DNA]</scope>
    <source>
        <strain evidence="1 2">T01R-27</strain>
    </source>
</reference>
<organism evidence="1 2">
    <name type="scientific">Pedobacter ginsengisoli</name>
    <dbReference type="NCBI Taxonomy" id="363852"/>
    <lineage>
        <taxon>Bacteria</taxon>
        <taxon>Pseudomonadati</taxon>
        <taxon>Bacteroidota</taxon>
        <taxon>Sphingobacteriia</taxon>
        <taxon>Sphingobacteriales</taxon>
        <taxon>Sphingobacteriaceae</taxon>
        <taxon>Pedobacter</taxon>
    </lineage>
</organism>
<dbReference type="OrthoDB" id="790769at2"/>
<gene>
    <name evidence="1" type="ORF">CPT03_01590</name>
</gene>
<dbReference type="AlphaFoldDB" id="A0A2D1U0X0"/>
<accession>A0A2D1U0X0</accession>
<sequence>MKEIFEFRVYERYYDLLSKPNKALFNGAVYIIKTTRQDPVFEELRKVDEYVSSNLKGIMFSYTTIKRAYSDQELKDSKLFHFWPIKQFGPTGEQCGTEYDDSVACDICGSGGRQISPLFLAKGKIPQKDISRTFGGEVIVSEKFVRLFKEKKMRGAIFKPVYFNKIISKFHQLIPTSEKLNITSSTVVGRNVFNAMPEYEKRSSLGDNPRQDYVYYKCPLGHLIGGNLISEPYVDDRVNFKDYDIFESIQYYGVRLNLLRPEPLYFCSPEFREMVIDEKLTGFDFQIARVK</sequence>
<evidence type="ECO:0000313" key="2">
    <source>
        <dbReference type="Proteomes" id="UP000223749"/>
    </source>
</evidence>
<protein>
    <submittedName>
        <fullName evidence="1">Uncharacterized protein</fullName>
    </submittedName>
</protein>
<keyword evidence="2" id="KW-1185">Reference proteome</keyword>
<proteinExistence type="predicted"/>
<dbReference type="EMBL" id="CP024091">
    <property type="protein sequence ID" value="ATP55245.1"/>
    <property type="molecule type" value="Genomic_DNA"/>
</dbReference>
<dbReference type="KEGG" id="pgs:CPT03_01590"/>
<evidence type="ECO:0000313" key="1">
    <source>
        <dbReference type="EMBL" id="ATP55245.1"/>
    </source>
</evidence>
<name>A0A2D1U0X0_9SPHI</name>
<dbReference type="RefSeq" id="WP_099437198.1">
    <property type="nucleotide sequence ID" value="NZ_CP024091.1"/>
</dbReference>